<evidence type="ECO:0000256" key="8">
    <source>
        <dbReference type="SAM" id="Phobius"/>
    </source>
</evidence>
<organism evidence="10 11">
    <name type="scientific">Thamnocephalis sphaerospora</name>
    <dbReference type="NCBI Taxonomy" id="78915"/>
    <lineage>
        <taxon>Eukaryota</taxon>
        <taxon>Fungi</taxon>
        <taxon>Fungi incertae sedis</taxon>
        <taxon>Zoopagomycota</taxon>
        <taxon>Zoopagomycotina</taxon>
        <taxon>Zoopagomycetes</taxon>
        <taxon>Zoopagales</taxon>
        <taxon>Sigmoideomycetaceae</taxon>
        <taxon>Thamnocephalis</taxon>
    </lineage>
</organism>
<evidence type="ECO:0000313" key="10">
    <source>
        <dbReference type="EMBL" id="RKP05902.1"/>
    </source>
</evidence>
<accession>A0A4P9XJH1</accession>
<proteinExistence type="predicted"/>
<dbReference type="GO" id="GO:0016020">
    <property type="term" value="C:membrane"/>
    <property type="evidence" value="ECO:0007669"/>
    <property type="project" value="UniProtKB-SubCell"/>
</dbReference>
<dbReference type="EMBL" id="KZ993003">
    <property type="protein sequence ID" value="RKP05902.1"/>
    <property type="molecule type" value="Genomic_DNA"/>
</dbReference>
<reference evidence="11" key="1">
    <citation type="journal article" date="2018" name="Nat. Microbiol.">
        <title>Leveraging single-cell genomics to expand the fungal tree of life.</title>
        <authorList>
            <person name="Ahrendt S.R."/>
            <person name="Quandt C.A."/>
            <person name="Ciobanu D."/>
            <person name="Clum A."/>
            <person name="Salamov A."/>
            <person name="Andreopoulos B."/>
            <person name="Cheng J.F."/>
            <person name="Woyke T."/>
            <person name="Pelin A."/>
            <person name="Henrissat B."/>
            <person name="Reynolds N.K."/>
            <person name="Benny G.L."/>
            <person name="Smith M.E."/>
            <person name="James T.Y."/>
            <person name="Grigoriev I.V."/>
        </authorList>
    </citation>
    <scope>NUCLEOTIDE SEQUENCE [LARGE SCALE GENOMIC DNA]</scope>
    <source>
        <strain evidence="11">RSA 1356</strain>
    </source>
</reference>
<evidence type="ECO:0000256" key="2">
    <source>
        <dbReference type="ARBA" id="ARBA00022676"/>
    </source>
</evidence>
<feature type="transmembrane region" description="Helical" evidence="8">
    <location>
        <begin position="24"/>
        <end position="44"/>
    </location>
</feature>
<dbReference type="OrthoDB" id="529273at2759"/>
<keyword evidence="11" id="KW-1185">Reference proteome</keyword>
<comment type="subcellular location">
    <subcellularLocation>
        <location evidence="1">Membrane</location>
        <topology evidence="1">Single-pass membrane protein</topology>
    </subcellularLocation>
</comment>
<dbReference type="AlphaFoldDB" id="A0A4P9XJH1"/>
<evidence type="ECO:0000256" key="3">
    <source>
        <dbReference type="ARBA" id="ARBA00022679"/>
    </source>
</evidence>
<keyword evidence="5 8" id="KW-1133">Transmembrane helix</keyword>
<dbReference type="InterPro" id="IPR007657">
    <property type="entry name" value="Glycosyltransferase_61"/>
</dbReference>
<evidence type="ECO:0000256" key="7">
    <source>
        <dbReference type="ARBA" id="ARBA00023180"/>
    </source>
</evidence>
<dbReference type="STRING" id="78915.A0A4P9XJH1"/>
<keyword evidence="6 8" id="KW-0472">Membrane</keyword>
<evidence type="ECO:0000256" key="5">
    <source>
        <dbReference type="ARBA" id="ARBA00022989"/>
    </source>
</evidence>
<dbReference type="InterPro" id="IPR049625">
    <property type="entry name" value="Glyco_transf_61_cat"/>
</dbReference>
<dbReference type="PANTHER" id="PTHR20961:SF38">
    <property type="entry name" value="PROTEIN O-LINKED-MANNOSE BETA-1,4-N-ACETYLGLUCOSAMINYLTRANSFERASE 2"/>
    <property type="match status" value="1"/>
</dbReference>
<keyword evidence="4 8" id="KW-0812">Transmembrane</keyword>
<dbReference type="GO" id="GO:0016757">
    <property type="term" value="F:glycosyltransferase activity"/>
    <property type="evidence" value="ECO:0007669"/>
    <property type="project" value="UniProtKB-KW"/>
</dbReference>
<dbReference type="Proteomes" id="UP000271241">
    <property type="component" value="Unassembled WGS sequence"/>
</dbReference>
<protein>
    <recommendedName>
        <fullName evidence="9">Glycosyltransferase 61 catalytic domain-containing protein</fullName>
    </recommendedName>
</protein>
<name>A0A4P9XJH1_9FUNG</name>
<sequence>MSSILHALRRLGTALSKLSLSRRLYLVLLVLVIVTLILVGRLILHGLANLGTLVFGPRLEPADMAGSHSLFYEFDPATRPDAVEMIPLNLPQTKFELTGPYGARDTMLITNHVCLNRHMGLFQLKHNSEMFDRATLPAVNVRASDAEFDWYYQGKAYTSEEFIERQHDFERDGYSTKMIVLRNTTLFAASPIYAGHFSHFLVNTALPLVEQQARQYGPSDPAEHRKYAESLGWLSERRDLILLGDLWSDDKLYVGRSDPLQAFKFGHIYRYALKDLPIGCTVCYPRVIFGLNNTCPYDGCTHVPDPAMIPYTSTRRMFRQHYMAAEEVAAVERWEAAGAREPLDSRPSVIVVQRRGTRALLNLGEIETTLQQLGLDYQVVELENYTFGEQVALFSHTRVLIAAHGNALGNLHWMPPNSLIVEAWQYDWESYWFGHILDVMRPERNITHHVIACKDFSCTRESERDPNYNSKDRAVAIDVKQLRSVLLENGFGHKGSE</sequence>
<feature type="domain" description="Glycosyltransferase 61 catalytic" evidence="9">
    <location>
        <begin position="329"/>
        <end position="421"/>
    </location>
</feature>
<evidence type="ECO:0000256" key="1">
    <source>
        <dbReference type="ARBA" id="ARBA00004167"/>
    </source>
</evidence>
<keyword evidence="7" id="KW-0325">Glycoprotein</keyword>
<evidence type="ECO:0000259" key="9">
    <source>
        <dbReference type="Pfam" id="PF04577"/>
    </source>
</evidence>
<evidence type="ECO:0000256" key="6">
    <source>
        <dbReference type="ARBA" id="ARBA00023136"/>
    </source>
</evidence>
<gene>
    <name evidence="10" type="ORF">THASP1DRAFT_25684</name>
</gene>
<evidence type="ECO:0000313" key="11">
    <source>
        <dbReference type="Proteomes" id="UP000271241"/>
    </source>
</evidence>
<keyword evidence="2" id="KW-0328">Glycosyltransferase</keyword>
<dbReference type="PANTHER" id="PTHR20961">
    <property type="entry name" value="GLYCOSYLTRANSFERASE"/>
    <property type="match status" value="1"/>
</dbReference>
<evidence type="ECO:0000256" key="4">
    <source>
        <dbReference type="ARBA" id="ARBA00022692"/>
    </source>
</evidence>
<dbReference type="Pfam" id="PF04577">
    <property type="entry name" value="Glyco_transf_61"/>
    <property type="match status" value="1"/>
</dbReference>
<keyword evidence="3" id="KW-0808">Transferase</keyword>